<keyword evidence="1" id="KW-0472">Membrane</keyword>
<feature type="transmembrane region" description="Helical" evidence="1">
    <location>
        <begin position="6"/>
        <end position="28"/>
    </location>
</feature>
<dbReference type="AlphaFoldDB" id="A0AAE4K2X5"/>
<organism evidence="2">
    <name type="scientific">Herbaspirillum huttiense subsp. nephrolepidis</name>
    <dbReference type="NCBI Taxonomy" id="3075126"/>
    <lineage>
        <taxon>Bacteria</taxon>
        <taxon>Pseudomonadati</taxon>
        <taxon>Pseudomonadota</taxon>
        <taxon>Betaproteobacteria</taxon>
        <taxon>Burkholderiales</taxon>
        <taxon>Oxalobacteraceae</taxon>
        <taxon>Herbaspirillum</taxon>
    </lineage>
</organism>
<accession>A0AAE4K2X5</accession>
<dbReference type="EMBL" id="JAVRAA010000002">
    <property type="protein sequence ID" value="MDT0336264.1"/>
    <property type="molecule type" value="Genomic_DNA"/>
</dbReference>
<evidence type="ECO:0000313" key="2">
    <source>
        <dbReference type="EMBL" id="MDT0336264.1"/>
    </source>
</evidence>
<reference evidence="2" key="1">
    <citation type="submission" date="2023-02" db="EMBL/GenBank/DDBJ databases">
        <title>Description of Herbaspirillum huttiense subsp. nephrolepsisexaltata and Herbaspirillum huttiense subsp. lycopersicon.</title>
        <authorList>
            <person name="Poudel M."/>
            <person name="Sharma A."/>
            <person name="Goss E."/>
            <person name="Tapia J.H."/>
            <person name="Harmon C.M."/>
            <person name="Jones J.B."/>
        </authorList>
    </citation>
    <scope>NUCLEOTIDE SEQUENCE</scope>
    <source>
        <strain evidence="2">NC40101</strain>
    </source>
</reference>
<keyword evidence="1" id="KW-1133">Transmembrane helix</keyword>
<gene>
    <name evidence="2" type="ORF">RJN63_05480</name>
</gene>
<protein>
    <submittedName>
        <fullName evidence="2">Uncharacterized protein</fullName>
    </submittedName>
</protein>
<evidence type="ECO:0000256" key="1">
    <source>
        <dbReference type="SAM" id="Phobius"/>
    </source>
</evidence>
<proteinExistence type="predicted"/>
<name>A0AAE4K2X5_9BURK</name>
<sequence>MPETALAGRFLLFGTFFLAATAIFLKFLELPSKKDLLGVSKHAVLVRKALKKIFCKSPKLFPRLPDKAINRG</sequence>
<keyword evidence="1" id="KW-0812">Transmembrane</keyword>
<comment type="caution">
    <text evidence="2">The sequence shown here is derived from an EMBL/GenBank/DDBJ whole genome shotgun (WGS) entry which is preliminary data.</text>
</comment>
<dbReference type="RefSeq" id="WP_151201200.1">
    <property type="nucleotide sequence ID" value="NZ_JAVLSM010000001.1"/>
</dbReference>